<feature type="transmembrane region" description="Helical" evidence="1">
    <location>
        <begin position="58"/>
        <end position="79"/>
    </location>
</feature>
<feature type="transmembrane region" description="Helical" evidence="1">
    <location>
        <begin position="99"/>
        <end position="117"/>
    </location>
</feature>
<dbReference type="EMBL" id="CP134890">
    <property type="protein sequence ID" value="WNM22984.1"/>
    <property type="molecule type" value="Genomic_DNA"/>
</dbReference>
<feature type="transmembrane region" description="Helical" evidence="1">
    <location>
        <begin position="236"/>
        <end position="256"/>
    </location>
</feature>
<keyword evidence="1" id="KW-0812">Transmembrane</keyword>
<accession>A0AA96EUI2</accession>
<evidence type="ECO:0000256" key="1">
    <source>
        <dbReference type="SAM" id="Phobius"/>
    </source>
</evidence>
<keyword evidence="4" id="KW-1185">Reference proteome</keyword>
<organism evidence="3 4">
    <name type="scientific">Flavobacterium capsici</name>
    <dbReference type="NCBI Taxonomy" id="3075618"/>
    <lineage>
        <taxon>Bacteria</taxon>
        <taxon>Pseudomonadati</taxon>
        <taxon>Bacteroidota</taxon>
        <taxon>Flavobacteriia</taxon>
        <taxon>Flavobacteriales</taxon>
        <taxon>Flavobacteriaceae</taxon>
        <taxon>Flavobacterium</taxon>
    </lineage>
</organism>
<feature type="transmembrane region" description="Helical" evidence="1">
    <location>
        <begin position="12"/>
        <end position="37"/>
    </location>
</feature>
<evidence type="ECO:0000313" key="2">
    <source>
        <dbReference type="EMBL" id="WNM18934.1"/>
    </source>
</evidence>
<sequence>MKSIDTLNVGLIVLSLILAYFLPFELFLFSYAVLGPLHYATEINWLDKKNYFIKSKKWIYTFLVLCLILSIPHFFNLPYFSSLKENSFVHSLIRKSANSNSYILLISFLLAIGLIYLDKAKSIIIYGILSLIIANFIISTFSVTEIILTIFVPTIIHVYLFTLLFMIYGTINKKTFPGILAIVFLILVPFFVSFYPINTNNYSFSGTTRDTFYASGMHNLNYYIATLLSNNNDGKFLLISEIGLKIQVFVAFCYTYHYLNWFSKTSIIGWNKNASKIRIFVILAIWIASIGLYFYNYKVGLSALFFLSMLHVLYEFPLNVTTIKLIFKKLFIPKTT</sequence>
<protein>
    <submittedName>
        <fullName evidence="3">Uncharacterized protein</fullName>
    </submittedName>
</protein>
<dbReference type="AlphaFoldDB" id="A0AA96F3T9"/>
<keyword evidence="1" id="KW-0472">Membrane</keyword>
<dbReference type="KEGG" id="fcj:RN605_06385"/>
<feature type="transmembrane region" description="Helical" evidence="1">
    <location>
        <begin position="277"/>
        <end position="295"/>
    </location>
</feature>
<feature type="transmembrane region" description="Helical" evidence="1">
    <location>
        <begin position="178"/>
        <end position="197"/>
    </location>
</feature>
<dbReference type="RefSeq" id="WP_313323232.1">
    <property type="nucleotide sequence ID" value="NZ_CP134878.1"/>
</dbReference>
<evidence type="ECO:0000313" key="3">
    <source>
        <dbReference type="EMBL" id="WNM22984.1"/>
    </source>
</evidence>
<feature type="transmembrane region" description="Helical" evidence="1">
    <location>
        <begin position="150"/>
        <end position="171"/>
    </location>
</feature>
<dbReference type="Proteomes" id="UP001304515">
    <property type="component" value="Chromosome"/>
</dbReference>
<gene>
    <name evidence="3" type="ORF">RN605_06385</name>
    <name evidence="2" type="ORF">RN608_13085</name>
</gene>
<feature type="transmembrane region" description="Helical" evidence="1">
    <location>
        <begin position="124"/>
        <end position="144"/>
    </location>
</feature>
<evidence type="ECO:0000313" key="4">
    <source>
        <dbReference type="Proteomes" id="UP001304515"/>
    </source>
</evidence>
<accession>A0AA96F3T9</accession>
<dbReference type="EMBL" id="CP134878">
    <property type="protein sequence ID" value="WNM18934.1"/>
    <property type="molecule type" value="Genomic_DNA"/>
</dbReference>
<proteinExistence type="predicted"/>
<name>A0AA96F3T9_9FLAO</name>
<feature type="transmembrane region" description="Helical" evidence="1">
    <location>
        <begin position="301"/>
        <end position="327"/>
    </location>
</feature>
<reference evidence="3 4" key="1">
    <citation type="submission" date="2023-09" db="EMBL/GenBank/DDBJ databases">
        <title>Flavobacterium sp. a novel bacteria isolate from Pepper rhizosphere.</title>
        <authorList>
            <person name="Peng Y."/>
            <person name="Lee J."/>
        </authorList>
    </citation>
    <scope>NUCLEOTIDE SEQUENCE [LARGE SCALE GENOMIC DNA]</scope>
    <source>
        <strain evidence="2">PMR2A8</strain>
        <strain evidence="3 4">PMTSA4</strain>
    </source>
</reference>
<keyword evidence="1" id="KW-1133">Transmembrane helix</keyword>